<dbReference type="Pfam" id="PF10377">
    <property type="entry name" value="ATG11"/>
    <property type="match status" value="1"/>
</dbReference>
<accession>A0AAN8XAG0</accession>
<dbReference type="PANTHER" id="PTHR13222">
    <property type="entry name" value="RB1-INDUCIBLE COILED-COIL"/>
    <property type="match status" value="1"/>
</dbReference>
<dbReference type="InterPro" id="IPR040040">
    <property type="entry name" value="ATG11"/>
</dbReference>
<keyword evidence="2 3" id="KW-0175">Coiled coil</keyword>
<dbReference type="EMBL" id="JAXCGZ010006672">
    <property type="protein sequence ID" value="KAK7079607.1"/>
    <property type="molecule type" value="Genomic_DNA"/>
</dbReference>
<evidence type="ECO:0000313" key="6">
    <source>
        <dbReference type="Proteomes" id="UP001381693"/>
    </source>
</evidence>
<dbReference type="GO" id="GO:1990316">
    <property type="term" value="C:Atg1/ULK1 kinase complex"/>
    <property type="evidence" value="ECO:0007669"/>
    <property type="project" value="TreeGrafter"/>
</dbReference>
<evidence type="ECO:0000259" key="4">
    <source>
        <dbReference type="Pfam" id="PF10377"/>
    </source>
</evidence>
<dbReference type="Proteomes" id="UP001381693">
    <property type="component" value="Unassembled WGS sequence"/>
</dbReference>
<reference evidence="5 6" key="1">
    <citation type="submission" date="2023-11" db="EMBL/GenBank/DDBJ databases">
        <title>Halocaridina rubra genome assembly.</title>
        <authorList>
            <person name="Smith C."/>
        </authorList>
    </citation>
    <scope>NUCLEOTIDE SEQUENCE [LARGE SCALE GENOMIC DNA]</scope>
    <source>
        <strain evidence="5">EP-1</strain>
        <tissue evidence="5">Whole</tissue>
    </source>
</reference>
<feature type="domain" description="Autophagy-related protein 11 C-terminal" evidence="4">
    <location>
        <begin position="212"/>
        <end position="312"/>
    </location>
</feature>
<gene>
    <name evidence="5" type="ORF">SK128_015411</name>
</gene>
<dbReference type="AlphaFoldDB" id="A0AAN8XAG0"/>
<proteinExistence type="predicted"/>
<dbReference type="GO" id="GO:0019901">
    <property type="term" value="F:protein kinase binding"/>
    <property type="evidence" value="ECO:0007669"/>
    <property type="project" value="TreeGrafter"/>
</dbReference>
<keyword evidence="6" id="KW-1185">Reference proteome</keyword>
<dbReference type="GO" id="GO:0000045">
    <property type="term" value="P:autophagosome assembly"/>
    <property type="evidence" value="ECO:0007669"/>
    <property type="project" value="InterPro"/>
</dbReference>
<dbReference type="GO" id="GO:0061709">
    <property type="term" value="P:reticulophagy"/>
    <property type="evidence" value="ECO:0007669"/>
    <property type="project" value="TreeGrafter"/>
</dbReference>
<evidence type="ECO:0000256" key="1">
    <source>
        <dbReference type="ARBA" id="ARBA00023006"/>
    </source>
</evidence>
<dbReference type="InterPro" id="IPR019460">
    <property type="entry name" value="Atg11_C"/>
</dbReference>
<dbReference type="PANTHER" id="PTHR13222:SF1">
    <property type="entry name" value="RB1-INDUCIBLE COILED-COIL PROTEIN 1"/>
    <property type="match status" value="1"/>
</dbReference>
<dbReference type="GO" id="GO:0034727">
    <property type="term" value="P:piecemeal microautophagy of the nucleus"/>
    <property type="evidence" value="ECO:0007669"/>
    <property type="project" value="TreeGrafter"/>
</dbReference>
<dbReference type="GO" id="GO:0034045">
    <property type="term" value="C:phagophore assembly site membrane"/>
    <property type="evidence" value="ECO:0007669"/>
    <property type="project" value="TreeGrafter"/>
</dbReference>
<feature type="coiled-coil region" evidence="3">
    <location>
        <begin position="38"/>
        <end position="183"/>
    </location>
</feature>
<comment type="caution">
    <text evidence="5">The sequence shown here is derived from an EMBL/GenBank/DDBJ whole genome shotgun (WGS) entry which is preliminary data.</text>
</comment>
<dbReference type="GO" id="GO:0000422">
    <property type="term" value="P:autophagy of mitochondrion"/>
    <property type="evidence" value="ECO:0007669"/>
    <property type="project" value="TreeGrafter"/>
</dbReference>
<organism evidence="5 6">
    <name type="scientific">Halocaridina rubra</name>
    <name type="common">Hawaiian red shrimp</name>
    <dbReference type="NCBI Taxonomy" id="373956"/>
    <lineage>
        <taxon>Eukaryota</taxon>
        <taxon>Metazoa</taxon>
        <taxon>Ecdysozoa</taxon>
        <taxon>Arthropoda</taxon>
        <taxon>Crustacea</taxon>
        <taxon>Multicrustacea</taxon>
        <taxon>Malacostraca</taxon>
        <taxon>Eumalacostraca</taxon>
        <taxon>Eucarida</taxon>
        <taxon>Decapoda</taxon>
        <taxon>Pleocyemata</taxon>
        <taxon>Caridea</taxon>
        <taxon>Atyoidea</taxon>
        <taxon>Atyidae</taxon>
        <taxon>Halocaridina</taxon>
    </lineage>
</organism>
<keyword evidence="1" id="KW-0072">Autophagy</keyword>
<sequence>MELEGLRSRFRMMTTASMDKSPSETSLEKFERGDFVELAAHEASLARLREELEKEKEAAVETAKLMLQEQFSLSQQEQLHKHEEMRKEERRRIEAEKQIVFNDAIKSVTQDKERVIEDLRLRVELLTDETEKLRRLLHNAANDSTDQFMTALASENQGLKERCEVLQKDVHRLENELLRAKRFSFVVDRHQDINMSFTDAGAVANAPNYEDVRRLQQENQELRDRLTRSATSLVERGKICVQSCQTGDAVLLVWDENHLHYRVFLESSPHLHFLHTDSYVPLQLSKDPPRKLYCTAEVVSKEFCQAKKVKSTSTFFSYLYLPPWYHIKFVFLCGE</sequence>
<dbReference type="GO" id="GO:0060090">
    <property type="term" value="F:molecular adaptor activity"/>
    <property type="evidence" value="ECO:0007669"/>
    <property type="project" value="TreeGrafter"/>
</dbReference>
<evidence type="ECO:0000256" key="3">
    <source>
        <dbReference type="SAM" id="Coils"/>
    </source>
</evidence>
<dbReference type="GO" id="GO:0061723">
    <property type="term" value="P:glycophagy"/>
    <property type="evidence" value="ECO:0007669"/>
    <property type="project" value="TreeGrafter"/>
</dbReference>
<dbReference type="GO" id="GO:0034517">
    <property type="term" value="P:ribophagy"/>
    <property type="evidence" value="ECO:0007669"/>
    <property type="project" value="TreeGrafter"/>
</dbReference>
<protein>
    <recommendedName>
        <fullName evidence="4">Autophagy-related protein 11 C-terminal domain-containing protein</fullName>
    </recommendedName>
</protein>
<name>A0AAN8XAG0_HALRR</name>
<evidence type="ECO:0000313" key="5">
    <source>
        <dbReference type="EMBL" id="KAK7079607.1"/>
    </source>
</evidence>
<evidence type="ECO:0000256" key="2">
    <source>
        <dbReference type="ARBA" id="ARBA00023054"/>
    </source>
</evidence>